<dbReference type="AlphaFoldDB" id="A0A0E9TEM6"/>
<reference evidence="2" key="1">
    <citation type="submission" date="2014-11" db="EMBL/GenBank/DDBJ databases">
        <authorList>
            <person name="Amaro Gonzalez C."/>
        </authorList>
    </citation>
    <scope>NUCLEOTIDE SEQUENCE</scope>
</reference>
<reference evidence="2" key="2">
    <citation type="journal article" date="2015" name="Fish Shellfish Immunol.">
        <title>Early steps in the European eel (Anguilla anguilla)-Vibrio vulnificus interaction in the gills: Role of the RtxA13 toxin.</title>
        <authorList>
            <person name="Callol A."/>
            <person name="Pajuelo D."/>
            <person name="Ebbesson L."/>
            <person name="Teles M."/>
            <person name="MacKenzie S."/>
            <person name="Amaro C."/>
        </authorList>
    </citation>
    <scope>NUCLEOTIDE SEQUENCE</scope>
</reference>
<protein>
    <submittedName>
        <fullName evidence="2">Uncharacterized protein</fullName>
    </submittedName>
</protein>
<feature type="transmembrane region" description="Helical" evidence="1">
    <location>
        <begin position="21"/>
        <end position="45"/>
    </location>
</feature>
<keyword evidence="1" id="KW-1133">Transmembrane helix</keyword>
<keyword evidence="1" id="KW-0812">Transmembrane</keyword>
<evidence type="ECO:0000256" key="1">
    <source>
        <dbReference type="SAM" id="Phobius"/>
    </source>
</evidence>
<sequence>MSLCKKNEFFRRVGFFYDRHVRFHWLHFILFFTIEIGITCTLATVN</sequence>
<keyword evidence="1" id="KW-0472">Membrane</keyword>
<organism evidence="2">
    <name type="scientific">Anguilla anguilla</name>
    <name type="common">European freshwater eel</name>
    <name type="synonym">Muraena anguilla</name>
    <dbReference type="NCBI Taxonomy" id="7936"/>
    <lineage>
        <taxon>Eukaryota</taxon>
        <taxon>Metazoa</taxon>
        <taxon>Chordata</taxon>
        <taxon>Craniata</taxon>
        <taxon>Vertebrata</taxon>
        <taxon>Euteleostomi</taxon>
        <taxon>Actinopterygii</taxon>
        <taxon>Neopterygii</taxon>
        <taxon>Teleostei</taxon>
        <taxon>Anguilliformes</taxon>
        <taxon>Anguillidae</taxon>
        <taxon>Anguilla</taxon>
    </lineage>
</organism>
<dbReference type="EMBL" id="GBXM01056531">
    <property type="protein sequence ID" value="JAH52046.1"/>
    <property type="molecule type" value="Transcribed_RNA"/>
</dbReference>
<evidence type="ECO:0000313" key="2">
    <source>
        <dbReference type="EMBL" id="JAH52046.1"/>
    </source>
</evidence>
<accession>A0A0E9TEM6</accession>
<proteinExistence type="predicted"/>
<name>A0A0E9TEM6_ANGAN</name>